<protein>
    <recommendedName>
        <fullName evidence="12">DNA 3'-5' helicase</fullName>
        <ecNumber evidence="12">5.6.2.4</ecNumber>
    </recommendedName>
</protein>
<keyword evidence="18" id="KW-1185">Reference proteome</keyword>
<evidence type="ECO:0000256" key="10">
    <source>
        <dbReference type="ARBA" id="ARBA00023235"/>
    </source>
</evidence>
<dbReference type="OrthoDB" id="9810135at2"/>
<dbReference type="Gene3D" id="1.10.3170.10">
    <property type="entry name" value="Recbcd, chain B, domain 2"/>
    <property type="match status" value="1"/>
</dbReference>
<dbReference type="InterPro" id="IPR011604">
    <property type="entry name" value="PDDEXK-like_dom_sf"/>
</dbReference>
<evidence type="ECO:0000256" key="14">
    <source>
        <dbReference type="PROSITE-ProRule" id="PRU00560"/>
    </source>
</evidence>
<keyword evidence="3" id="KW-0227">DNA damage</keyword>
<dbReference type="EMBL" id="FQUX01000001">
    <property type="protein sequence ID" value="SHE57063.1"/>
    <property type="molecule type" value="Genomic_DNA"/>
</dbReference>
<dbReference type="PROSITE" id="PS51198">
    <property type="entry name" value="UVRD_HELICASE_ATP_BIND"/>
    <property type="match status" value="1"/>
</dbReference>
<dbReference type="InterPro" id="IPR014017">
    <property type="entry name" value="DNA_helicase_UvrD-like_C"/>
</dbReference>
<proteinExistence type="predicted"/>
<evidence type="ECO:0000256" key="6">
    <source>
        <dbReference type="ARBA" id="ARBA00022839"/>
    </source>
</evidence>
<dbReference type="GO" id="GO:0005829">
    <property type="term" value="C:cytosol"/>
    <property type="evidence" value="ECO:0007669"/>
    <property type="project" value="TreeGrafter"/>
</dbReference>
<dbReference type="PROSITE" id="PS51217">
    <property type="entry name" value="UVRD_HELICASE_CTER"/>
    <property type="match status" value="1"/>
</dbReference>
<keyword evidence="2 14" id="KW-0547">Nucleotide-binding</keyword>
<evidence type="ECO:0000256" key="12">
    <source>
        <dbReference type="ARBA" id="ARBA00034808"/>
    </source>
</evidence>
<dbReference type="Gene3D" id="3.90.320.10">
    <property type="match status" value="1"/>
</dbReference>
<dbReference type="AlphaFoldDB" id="A0A1M4UKH2"/>
<keyword evidence="1" id="KW-0540">Nuclease</keyword>
<dbReference type="GO" id="GO:0004527">
    <property type="term" value="F:exonuclease activity"/>
    <property type="evidence" value="ECO:0007669"/>
    <property type="project" value="UniProtKB-KW"/>
</dbReference>
<keyword evidence="4 14" id="KW-0378">Hydrolase</keyword>
<reference evidence="18" key="1">
    <citation type="submission" date="2016-11" db="EMBL/GenBank/DDBJ databases">
        <authorList>
            <person name="Varghese N."/>
            <person name="Submissions S."/>
        </authorList>
    </citation>
    <scope>NUCLEOTIDE SEQUENCE [LARGE SCALE GENOMIC DNA]</scope>
    <source>
        <strain evidence="18">DSM 17539</strain>
    </source>
</reference>
<accession>A0A1M4UKH2</accession>
<evidence type="ECO:0000256" key="5">
    <source>
        <dbReference type="ARBA" id="ARBA00022806"/>
    </source>
</evidence>
<dbReference type="RefSeq" id="WP_072860270.1">
    <property type="nucleotide sequence ID" value="NZ_FQUX01000001.1"/>
</dbReference>
<dbReference type="GO" id="GO:0003677">
    <property type="term" value="F:DNA binding"/>
    <property type="evidence" value="ECO:0007669"/>
    <property type="project" value="UniProtKB-KW"/>
</dbReference>
<evidence type="ECO:0000313" key="18">
    <source>
        <dbReference type="Proteomes" id="UP000184406"/>
    </source>
</evidence>
<dbReference type="InterPro" id="IPR000212">
    <property type="entry name" value="DNA_helicase_UvrD/REP"/>
</dbReference>
<feature type="domain" description="UvrD-like helicase C-terminal" evidence="16">
    <location>
        <begin position="489"/>
        <end position="727"/>
    </location>
</feature>
<keyword evidence="7 14" id="KW-0067">ATP-binding</keyword>
<sequence length="1041" mass="119344">MQDAPYKIYNASAGSGKTYTLAKEYLKIILSSDFNKNYRSILAITFTNKAVNEMKQRILGSLFAFGKMSDSNEIPSMLADISQELGIDYGTLRTRSRKVLKEILHNYAFFDVSTIDKFTHRLIRTFAKDLKLPQNFEVVLDTKLLLDEAIAKLINKAGTDTQLTKVLVDFALEKIDDDKSWDIALDLQKIGFLLFNENQAPHLKKLEEKDIDDFLDLKKELVLQIQSNETKIVAWATEILDIIEGNDLEFNNFKSSYFPKFIAKIASGDLNMDFNAGWKQNFESEPLYTKTCPQAIKDILDGLHPRFIGLFNEIKEHYNALSLVKNAYNNIVPLTVLSAIQQEIKTLERERDLLPISSFNSIISKEIKDQPAPFIYERIGEKYRHYFVDEFQDTSEMQWNNLIPLIGNALESQDDLGKIGSLLLVGDAKQAIYRWRGGKAEQFLNLINLKENPFVFPPSTANLPANYRSHEEVIKFNNDFFTVTSPFLENTVYNKLFVEGNNQNYNSKKGGLVQLSFIDVDESQEEDGEYCNLVMKTLEEVLEKNYSLKDVCILTRKKKHGILLADFLMQNNIPIISSETLLLNSNPKVRFLVNLLHFSLQPKEMERCYEILSFLSEELENRHQFIKANINKVSQLLMGTYGFNVDIIGQSSVYDGVEYAIKKFGMADSSDAYITYFLDVVLEVEQKEGANTQAFLAYWDKKKDSLSVTAPENVDAVQIMTVHKSKGLEFPIVIFPFANTNIYEERDAKLWLPVNPISFAGFEEILINKKQEVVGYGPLAETIYNEEQHKLELDAFNLLYVALTRAVKGLYVISKKDLTPKGEHKPNYYSGLFIHYLKEKGLWEEAKTCYQFGNLQIQDEPSRPGDHQEKIAHLYTYKERPEFRILTKAGALWDTQRGTALSKGNLLHHVMGLIETNDDIDGALDMLIRNGDLSHEDSQGMQQRIKDIADHPKLYAYFLKGNLIKNEQDILTKNGKVLRPDRLVIKDKKVTIIDYKTGKRNPAYHEQIYSYADALEAMGYEIENKILIYINEDITLDFISS</sequence>
<dbReference type="PANTHER" id="PTHR11070">
    <property type="entry name" value="UVRD / RECB / PCRA DNA HELICASE FAMILY MEMBER"/>
    <property type="match status" value="1"/>
</dbReference>
<keyword evidence="10" id="KW-0413">Isomerase</keyword>
<dbReference type="Proteomes" id="UP000184406">
    <property type="component" value="Unassembled WGS sequence"/>
</dbReference>
<dbReference type="Pfam" id="PF13361">
    <property type="entry name" value="UvrD_C"/>
    <property type="match status" value="1"/>
</dbReference>
<evidence type="ECO:0000256" key="2">
    <source>
        <dbReference type="ARBA" id="ARBA00022741"/>
    </source>
</evidence>
<evidence type="ECO:0000259" key="15">
    <source>
        <dbReference type="PROSITE" id="PS51198"/>
    </source>
</evidence>
<evidence type="ECO:0000313" key="17">
    <source>
        <dbReference type="EMBL" id="SHE57063.1"/>
    </source>
</evidence>
<evidence type="ECO:0000256" key="8">
    <source>
        <dbReference type="ARBA" id="ARBA00023125"/>
    </source>
</evidence>
<feature type="binding site" evidence="14">
    <location>
        <begin position="11"/>
        <end position="18"/>
    </location>
    <ligand>
        <name>ATP</name>
        <dbReference type="ChEBI" id="CHEBI:30616"/>
    </ligand>
</feature>
<keyword evidence="6 17" id="KW-0269">Exonuclease</keyword>
<evidence type="ECO:0000256" key="7">
    <source>
        <dbReference type="ARBA" id="ARBA00022840"/>
    </source>
</evidence>
<evidence type="ECO:0000256" key="9">
    <source>
        <dbReference type="ARBA" id="ARBA00023204"/>
    </source>
</evidence>
<comment type="catalytic activity">
    <reaction evidence="11">
        <text>Couples ATP hydrolysis with the unwinding of duplex DNA by translocating in the 3'-5' direction.</text>
        <dbReference type="EC" id="5.6.2.4"/>
    </reaction>
</comment>
<evidence type="ECO:0000256" key="13">
    <source>
        <dbReference type="ARBA" id="ARBA00048988"/>
    </source>
</evidence>
<dbReference type="EC" id="5.6.2.4" evidence="12"/>
<evidence type="ECO:0000256" key="3">
    <source>
        <dbReference type="ARBA" id="ARBA00022763"/>
    </source>
</evidence>
<keyword evidence="5 14" id="KW-0347">Helicase</keyword>
<evidence type="ECO:0000256" key="11">
    <source>
        <dbReference type="ARBA" id="ARBA00034617"/>
    </source>
</evidence>
<dbReference type="GO" id="GO:0043138">
    <property type="term" value="F:3'-5' DNA helicase activity"/>
    <property type="evidence" value="ECO:0007669"/>
    <property type="project" value="UniProtKB-EC"/>
</dbReference>
<name>A0A1M4UKH2_9FLAO</name>
<evidence type="ECO:0000259" key="16">
    <source>
        <dbReference type="PROSITE" id="PS51217"/>
    </source>
</evidence>
<keyword evidence="9" id="KW-0234">DNA repair</keyword>
<feature type="domain" description="UvrD-like helicase ATP-binding" evidence="15">
    <location>
        <begin position="1"/>
        <end position="470"/>
    </location>
</feature>
<dbReference type="GO" id="GO:0000725">
    <property type="term" value="P:recombinational repair"/>
    <property type="evidence" value="ECO:0007669"/>
    <property type="project" value="TreeGrafter"/>
</dbReference>
<evidence type="ECO:0000256" key="4">
    <source>
        <dbReference type="ARBA" id="ARBA00022801"/>
    </source>
</evidence>
<dbReference type="Pfam" id="PF00580">
    <property type="entry name" value="UvrD-helicase"/>
    <property type="match status" value="1"/>
</dbReference>
<organism evidence="17 18">
    <name type="scientific">Arenibacter palladensis</name>
    <dbReference type="NCBI Taxonomy" id="237373"/>
    <lineage>
        <taxon>Bacteria</taxon>
        <taxon>Pseudomonadati</taxon>
        <taxon>Bacteroidota</taxon>
        <taxon>Flavobacteriia</taxon>
        <taxon>Flavobacteriales</taxon>
        <taxon>Flavobacteriaceae</taxon>
        <taxon>Arenibacter</taxon>
    </lineage>
</organism>
<dbReference type="SUPFAM" id="SSF52540">
    <property type="entry name" value="P-loop containing nucleoside triphosphate hydrolases"/>
    <property type="match status" value="1"/>
</dbReference>
<dbReference type="GO" id="GO:0016887">
    <property type="term" value="F:ATP hydrolysis activity"/>
    <property type="evidence" value="ECO:0007669"/>
    <property type="project" value="RHEA"/>
</dbReference>
<comment type="catalytic activity">
    <reaction evidence="13">
        <text>ATP + H2O = ADP + phosphate + H(+)</text>
        <dbReference type="Rhea" id="RHEA:13065"/>
        <dbReference type="ChEBI" id="CHEBI:15377"/>
        <dbReference type="ChEBI" id="CHEBI:15378"/>
        <dbReference type="ChEBI" id="CHEBI:30616"/>
        <dbReference type="ChEBI" id="CHEBI:43474"/>
        <dbReference type="ChEBI" id="CHEBI:456216"/>
        <dbReference type="EC" id="5.6.2.4"/>
    </reaction>
</comment>
<dbReference type="PANTHER" id="PTHR11070:SF67">
    <property type="entry name" value="DNA 3'-5' HELICASE"/>
    <property type="match status" value="1"/>
</dbReference>
<dbReference type="GO" id="GO:0005524">
    <property type="term" value="F:ATP binding"/>
    <property type="evidence" value="ECO:0007669"/>
    <property type="project" value="UniProtKB-UniRule"/>
</dbReference>
<dbReference type="InterPro" id="IPR014016">
    <property type="entry name" value="UvrD-like_ATP-bd"/>
</dbReference>
<keyword evidence="8" id="KW-0238">DNA-binding</keyword>
<evidence type="ECO:0000256" key="1">
    <source>
        <dbReference type="ARBA" id="ARBA00022722"/>
    </source>
</evidence>
<dbReference type="InterPro" id="IPR027417">
    <property type="entry name" value="P-loop_NTPase"/>
</dbReference>
<dbReference type="Gene3D" id="3.40.50.300">
    <property type="entry name" value="P-loop containing nucleotide triphosphate hydrolases"/>
    <property type="match status" value="3"/>
</dbReference>
<gene>
    <name evidence="17" type="ORF">SAMN03080594_101655</name>
</gene>